<feature type="domain" description="RZ-type" evidence="13">
    <location>
        <begin position="1708"/>
        <end position="1790"/>
    </location>
</feature>
<keyword evidence="15" id="KW-1185">Reference proteome</keyword>
<dbReference type="CDD" id="cd18808">
    <property type="entry name" value="SF1_C_Upf1"/>
    <property type="match status" value="1"/>
</dbReference>
<gene>
    <name evidence="14" type="ORF">GMARGA_LOCUS8155</name>
</gene>
<keyword evidence="3" id="KW-0479">Metal-binding</keyword>
<dbReference type="SMART" id="SM00438">
    <property type="entry name" value="ZnF_NFX"/>
    <property type="match status" value="7"/>
</dbReference>
<dbReference type="InterPro" id="IPR027417">
    <property type="entry name" value="P-loop_NTPase"/>
</dbReference>
<evidence type="ECO:0000313" key="14">
    <source>
        <dbReference type="EMBL" id="CAG8627483.1"/>
    </source>
</evidence>
<keyword evidence="7" id="KW-0378">Hydrolase</keyword>
<evidence type="ECO:0000256" key="10">
    <source>
        <dbReference type="ARBA" id="ARBA00022840"/>
    </source>
</evidence>
<evidence type="ECO:0000259" key="13">
    <source>
        <dbReference type="PROSITE" id="PS51981"/>
    </source>
</evidence>
<protein>
    <submittedName>
        <fullName evidence="14">42048_t:CDS:1</fullName>
    </submittedName>
</protein>
<keyword evidence="5" id="KW-0547">Nucleotide-binding</keyword>
<organism evidence="14 15">
    <name type="scientific">Gigaspora margarita</name>
    <dbReference type="NCBI Taxonomy" id="4874"/>
    <lineage>
        <taxon>Eukaryota</taxon>
        <taxon>Fungi</taxon>
        <taxon>Fungi incertae sedis</taxon>
        <taxon>Mucoromycota</taxon>
        <taxon>Glomeromycotina</taxon>
        <taxon>Glomeromycetes</taxon>
        <taxon>Diversisporales</taxon>
        <taxon>Gigasporaceae</taxon>
        <taxon>Gigaspora</taxon>
    </lineage>
</organism>
<name>A0ABN7UMZ8_GIGMA</name>
<dbReference type="SUPFAM" id="SSF52540">
    <property type="entry name" value="P-loop containing nucleoside triphosphate hydrolases"/>
    <property type="match status" value="1"/>
</dbReference>
<dbReference type="Gene3D" id="3.40.50.300">
    <property type="entry name" value="P-loop containing nucleotide triphosphate hydrolases"/>
    <property type="match status" value="2"/>
</dbReference>
<evidence type="ECO:0000256" key="7">
    <source>
        <dbReference type="ARBA" id="ARBA00022801"/>
    </source>
</evidence>
<keyword evidence="8" id="KW-0347">Helicase</keyword>
<evidence type="ECO:0000256" key="12">
    <source>
        <dbReference type="SAM" id="Coils"/>
    </source>
</evidence>
<evidence type="ECO:0000256" key="5">
    <source>
        <dbReference type="ARBA" id="ARBA00022741"/>
    </source>
</evidence>
<dbReference type="PANTHER" id="PTHR43788">
    <property type="entry name" value="DNA2/NAM7 HELICASE FAMILY MEMBER"/>
    <property type="match status" value="1"/>
</dbReference>
<keyword evidence="2" id="KW-0963">Cytoplasm</keyword>
<dbReference type="InterPro" id="IPR050534">
    <property type="entry name" value="Coronavir_polyprotein_1ab"/>
</dbReference>
<comment type="caution">
    <text evidence="14">The sequence shown here is derived from an EMBL/GenBank/DDBJ whole genome shotgun (WGS) entry which is preliminary data.</text>
</comment>
<evidence type="ECO:0000313" key="15">
    <source>
        <dbReference type="Proteomes" id="UP000789901"/>
    </source>
</evidence>
<dbReference type="Proteomes" id="UP000789901">
    <property type="component" value="Unassembled WGS sequence"/>
</dbReference>
<dbReference type="Pfam" id="PF20173">
    <property type="entry name" value="ZnF_RZ-type"/>
    <property type="match status" value="1"/>
</dbReference>
<sequence length="1803" mass="206557">MTFDKHNTINFSQHKINAPYYTNSPHNHKDYDNETRNYDNEVEQPFNKIKPAVKFLPENVIWDGSIEVTDIDWTVIIMKPSTGLPTYPTSVIDFSDGKISERDIQWPDNNNDILDNKSIVINNDNIEFNDKSIVINDNDIEFSDKSIVINDDDIEFSDKSIVINNDDKEFSDKSIVINNDDKEFNDKSIVINNDDKELSDKSIVINDDDIEFSDKPVVVSNDDKEFSDKSVVINNDDIEFSDKPVVINDDDIEFSDKPVVIKGDDIEFSDKSVVIKDDDIEFSDKSVVINDDDLDKTVVINDDDIEFSENHTQFKEMCTQAESYNSIDELYGGLNIPGYPESVNEMNGWSESSHTVQSKCVIDQNPISNGIHYESRYTVTRYTRRRRRPRSYLEQRKDPRYNPDTDHWKNDATFLSFHDQERIDPLKRENEKHDAVIQAALDAWSANKDVTMEVFKTKPTKDTRSNSEIFDEDDRGDIVPPAVSYNQTSLKELSISKSPIISPKTCPAVSSSSQSVVLYQSSQLNKTSSMPFVFHEQSDTSPLYQALYEGNIAQANSVAKYLDGFKIDLLPILSIKLPDDIEIEVRQNSKWPAYYVGTDKNARRYSCEETIKKALYHIIHSRVAIINAAPVTSEVLLITKAVQLLSEPLNQRNISAPIIVITKSSLTLDKILTELLSIFPNLIRVGSTKQCKNRLLAGRQVDNLKNEISTLYNRQIDHLKDTRIDLLKRIRERFTFMSDDYFLQSAPSQFKRQLVHHKGKKANSPSRDVDLKALKAWLSNDYSLTSDGNRSPIASFEESTIRRPFKCFLNKTPLQKILSANMENLFDNSQDDLYSSITLPVMFSLIEELENILSFDDDANDLNNIYSSNIDELRFINNLISRLPQDQMLLFNKKNHPEKFPNDLKNDINQFWRHVNITNIWKMPTNDRKLYRNMFNRIISNYYDPVITNIYTGAMKLNSNMDVKRLQKLSDVMKGAPVIGFSWKNAKCLKKLFHDSSPASAPVFIVDEASEIPEDEISCIIRDNEDIEHLVMIGDMSRSCGNSLFERWISNGGRHYRLSEQCRVHPDINSLLSTFYKRISDDLSFLKNNSKIPGTTSNVYFLNHQNYDEIPDGISKKMINTIEAEFVVKFTFYLHQQDVDFDPGNITILTPFTDQKELIKRLLSPELTKEKTVKIREIITKEIGMHNYEPEFAQKIIVTEKKLGTVNVQLINDYRYEENQIVILSLVAVPQRLQQEALATLSTKDLVYTALSRANRGLYIFGDGDVLKNIPIWNSIIKKTMEELILSCQNHGIQTKISHPNHFEQHVPLGGCVMSCEKILLCGHKCPRKCHPIPHSQERNRFKCEEPCQRKSKIQIENRNSKRYLHDFNECSHPCKRKCYECYEEGSCGTCEEEILWKFTGCGHDVKIQCHERRHHKLCEELVPSDKLKCGHSIEKIPCHQRHNVDEYKCRKAKDVEIPTCGHMARVPCFVTNPECTKRCGYKLSCGHECEEGCAAHKNHIHRRSDCKRECPKTLVCGHKCINGCAEPDQHSSSCMEECTFKCLHGVGCPFQCYEPCFECLEDCPLKCEHSQCTKRCFEDCNRHPCNKSCAEILKCGHTCNGLCGEPCPPCKKCNPNIECPITLTKIGEFSDDERCYMLPDCRCVFMVDALDQYFRDKPSVNGHLVIKLWDCPCCKQLVYTAGRYSKFIKEAVRMWNVVKLQKKQNELTEEEKEQIIQAMDSEIQELYGDGDNVTGHWFCCPNGHPYYIGECGGATQRSVCNDCGAIIGGTGHIVVPSNSFYGEFDGSAAPAYPGQPGRQPNR</sequence>
<accession>A0ABN7UMZ8</accession>
<dbReference type="Pfam" id="PF13087">
    <property type="entry name" value="AAA_12"/>
    <property type="match status" value="1"/>
</dbReference>
<keyword evidence="6" id="KW-0863">Zinc-finger</keyword>
<proteinExistence type="predicted"/>
<evidence type="ECO:0000256" key="3">
    <source>
        <dbReference type="ARBA" id="ARBA00022723"/>
    </source>
</evidence>
<comment type="subcellular location">
    <subcellularLocation>
        <location evidence="1">Cytoplasm</location>
    </subcellularLocation>
</comment>
<evidence type="ECO:0000256" key="6">
    <source>
        <dbReference type="ARBA" id="ARBA00022771"/>
    </source>
</evidence>
<keyword evidence="12" id="KW-0175">Coiled coil</keyword>
<dbReference type="PANTHER" id="PTHR43788:SF8">
    <property type="entry name" value="DNA-BINDING PROTEIN SMUBP-2"/>
    <property type="match status" value="1"/>
</dbReference>
<feature type="coiled-coil region" evidence="12">
    <location>
        <begin position="1699"/>
        <end position="1726"/>
    </location>
</feature>
<evidence type="ECO:0000256" key="9">
    <source>
        <dbReference type="ARBA" id="ARBA00022833"/>
    </source>
</evidence>
<keyword evidence="10" id="KW-0067">ATP-binding</keyword>
<dbReference type="InterPro" id="IPR046439">
    <property type="entry name" value="ZF_RZ_dom"/>
</dbReference>
<dbReference type="InterPro" id="IPR000967">
    <property type="entry name" value="Znf_NFX1"/>
</dbReference>
<keyword evidence="4" id="KW-0677">Repeat</keyword>
<reference evidence="14 15" key="1">
    <citation type="submission" date="2021-06" db="EMBL/GenBank/DDBJ databases">
        <authorList>
            <person name="Kallberg Y."/>
            <person name="Tangrot J."/>
            <person name="Rosling A."/>
        </authorList>
    </citation>
    <scope>NUCLEOTIDE SEQUENCE [LARGE SCALE GENOMIC DNA]</scope>
    <source>
        <strain evidence="14 15">120-4 pot B 10/14</strain>
    </source>
</reference>
<evidence type="ECO:0000256" key="2">
    <source>
        <dbReference type="ARBA" id="ARBA00022490"/>
    </source>
</evidence>
<dbReference type="PROSITE" id="PS51981">
    <property type="entry name" value="ZF_RZ"/>
    <property type="match status" value="1"/>
</dbReference>
<evidence type="ECO:0000256" key="4">
    <source>
        <dbReference type="ARBA" id="ARBA00022737"/>
    </source>
</evidence>
<keyword evidence="11" id="KW-0391">Immunity</keyword>
<evidence type="ECO:0000256" key="8">
    <source>
        <dbReference type="ARBA" id="ARBA00022806"/>
    </source>
</evidence>
<evidence type="ECO:0000256" key="1">
    <source>
        <dbReference type="ARBA" id="ARBA00004496"/>
    </source>
</evidence>
<dbReference type="InterPro" id="IPR047187">
    <property type="entry name" value="SF1_C_Upf1"/>
</dbReference>
<keyword evidence="9" id="KW-0862">Zinc</keyword>
<dbReference type="EMBL" id="CAJVQB010004123">
    <property type="protein sequence ID" value="CAG8627483.1"/>
    <property type="molecule type" value="Genomic_DNA"/>
</dbReference>
<dbReference type="InterPro" id="IPR041679">
    <property type="entry name" value="DNA2/NAM7-like_C"/>
</dbReference>
<evidence type="ECO:0000256" key="11">
    <source>
        <dbReference type="ARBA" id="ARBA00022859"/>
    </source>
</evidence>